<feature type="compositionally biased region" description="Polar residues" evidence="1">
    <location>
        <begin position="203"/>
        <end position="217"/>
    </location>
</feature>
<evidence type="ECO:0000313" key="2">
    <source>
        <dbReference type="EMBL" id="KAI1706422.1"/>
    </source>
</evidence>
<dbReference type="AlphaFoldDB" id="A0AAD4R368"/>
<dbReference type="EMBL" id="JAKKPZ010000048">
    <property type="protein sequence ID" value="KAI1706422.1"/>
    <property type="molecule type" value="Genomic_DNA"/>
</dbReference>
<evidence type="ECO:0000256" key="1">
    <source>
        <dbReference type="SAM" id="MobiDB-lite"/>
    </source>
</evidence>
<gene>
    <name evidence="2" type="ORF">DdX_13083</name>
</gene>
<comment type="caution">
    <text evidence="2">The sequence shown here is derived from an EMBL/GenBank/DDBJ whole genome shotgun (WGS) entry which is preliminary data.</text>
</comment>
<feature type="compositionally biased region" description="Low complexity" evidence="1">
    <location>
        <begin position="161"/>
        <end position="172"/>
    </location>
</feature>
<sequence length="479" mass="51289">MPIPAKDLPKTSVAGAPQPIKVHSNPRMPPMVATGQGKPSSRKPSSSAAPSGQHPSHFFASFFNGSRQKKPASRKTTEAGPQSDYQNGFDLDGGYSSRKHTTSKPPLAPSRSVREDRGPRSGYREPVQDDFYGGSARNLDGVEGRQSTSSLFQRLTRRKGQSMSQPSSPAAPRKSFFSLSHFGGGAAASSTTQLDGKGRPKSATPQDQLSPPGQLSFAQRIKMHKGLRTTGRMPLDLARSQQLYAAEKEKKKQAKKGGDDLKKSKAFSADAINELDPTYLTEALLAIGDEQPIVARSIPKHSAVVVDPRKTTERLRRDCLFEEEFYDKMLSDSLLVCDLLQSHLSECIVGVRAKSPTALSSPFTSPQQTPILSRSQSAQQQFIGIESGRRSTLPPPTVGGSPQPHRVTISVMSGNGYVQSGMGPRGSAPTTPSGGRPFVRSAALSVAPYYSPSASLPPLSPSMSAAARKKVSPNVHFAA</sequence>
<name>A0AAD4R368_9BILA</name>
<feature type="region of interest" description="Disordered" evidence="1">
    <location>
        <begin position="1"/>
        <end position="217"/>
    </location>
</feature>
<reference evidence="2" key="1">
    <citation type="submission" date="2022-01" db="EMBL/GenBank/DDBJ databases">
        <title>Genome Sequence Resource for Two Populations of Ditylenchus destructor, the Migratory Endoparasitic Phytonematode.</title>
        <authorList>
            <person name="Zhang H."/>
            <person name="Lin R."/>
            <person name="Xie B."/>
        </authorList>
    </citation>
    <scope>NUCLEOTIDE SEQUENCE</scope>
    <source>
        <strain evidence="2">BazhouSP</strain>
    </source>
</reference>
<dbReference type="Proteomes" id="UP001201812">
    <property type="component" value="Unassembled WGS sequence"/>
</dbReference>
<feature type="compositionally biased region" description="Basic and acidic residues" evidence="1">
    <location>
        <begin position="112"/>
        <end position="127"/>
    </location>
</feature>
<organism evidence="2 3">
    <name type="scientific">Ditylenchus destructor</name>
    <dbReference type="NCBI Taxonomy" id="166010"/>
    <lineage>
        <taxon>Eukaryota</taxon>
        <taxon>Metazoa</taxon>
        <taxon>Ecdysozoa</taxon>
        <taxon>Nematoda</taxon>
        <taxon>Chromadorea</taxon>
        <taxon>Rhabditida</taxon>
        <taxon>Tylenchina</taxon>
        <taxon>Tylenchomorpha</taxon>
        <taxon>Sphaerularioidea</taxon>
        <taxon>Anguinidae</taxon>
        <taxon>Anguininae</taxon>
        <taxon>Ditylenchus</taxon>
    </lineage>
</organism>
<feature type="compositionally biased region" description="Low complexity" evidence="1">
    <location>
        <begin position="38"/>
        <end position="51"/>
    </location>
</feature>
<keyword evidence="3" id="KW-1185">Reference proteome</keyword>
<evidence type="ECO:0000313" key="3">
    <source>
        <dbReference type="Proteomes" id="UP001201812"/>
    </source>
</evidence>
<protein>
    <submittedName>
        <fullName evidence="2">Uncharacterized protein</fullName>
    </submittedName>
</protein>
<proteinExistence type="predicted"/>
<accession>A0AAD4R368</accession>